<evidence type="ECO:0000313" key="3">
    <source>
        <dbReference type="Proteomes" id="UP000289738"/>
    </source>
</evidence>
<dbReference type="InterPro" id="IPR003871">
    <property type="entry name" value="RFA1B/D_OB_1st"/>
</dbReference>
<organism evidence="2 3">
    <name type="scientific">Arachis hypogaea</name>
    <name type="common">Peanut</name>
    <dbReference type="NCBI Taxonomy" id="3818"/>
    <lineage>
        <taxon>Eukaryota</taxon>
        <taxon>Viridiplantae</taxon>
        <taxon>Streptophyta</taxon>
        <taxon>Embryophyta</taxon>
        <taxon>Tracheophyta</taxon>
        <taxon>Spermatophyta</taxon>
        <taxon>Magnoliopsida</taxon>
        <taxon>eudicotyledons</taxon>
        <taxon>Gunneridae</taxon>
        <taxon>Pentapetalae</taxon>
        <taxon>rosids</taxon>
        <taxon>fabids</taxon>
        <taxon>Fabales</taxon>
        <taxon>Fabaceae</taxon>
        <taxon>Papilionoideae</taxon>
        <taxon>50 kb inversion clade</taxon>
        <taxon>dalbergioids sensu lato</taxon>
        <taxon>Dalbergieae</taxon>
        <taxon>Pterocarpus clade</taxon>
        <taxon>Arachis</taxon>
    </lineage>
</organism>
<reference evidence="2 3" key="1">
    <citation type="submission" date="2019-01" db="EMBL/GenBank/DDBJ databases">
        <title>Sequencing of cultivated peanut Arachis hypogaea provides insights into genome evolution and oil improvement.</title>
        <authorList>
            <person name="Chen X."/>
        </authorList>
    </citation>
    <scope>NUCLEOTIDE SEQUENCE [LARGE SCALE GENOMIC DNA]</scope>
    <source>
        <strain evidence="3">cv. Fuhuasheng</strain>
        <tissue evidence="2">Leaves</tissue>
    </source>
</reference>
<dbReference type="AlphaFoldDB" id="A0A445DP49"/>
<dbReference type="PANTHER" id="PTHR47165:SF4">
    <property type="entry name" value="OS03G0429900 PROTEIN"/>
    <property type="match status" value="1"/>
</dbReference>
<dbReference type="CDD" id="cd04480">
    <property type="entry name" value="RPA1_DBD_A_like"/>
    <property type="match status" value="1"/>
</dbReference>
<dbReference type="PANTHER" id="PTHR47165">
    <property type="entry name" value="OS03G0429900 PROTEIN"/>
    <property type="match status" value="1"/>
</dbReference>
<comment type="caution">
    <text evidence="2">The sequence shown here is derived from an EMBL/GenBank/DDBJ whole genome shotgun (WGS) entry which is preliminary data.</text>
</comment>
<dbReference type="Proteomes" id="UP000289738">
    <property type="component" value="Chromosome A03"/>
</dbReference>
<dbReference type="EMBL" id="SDMP01000003">
    <property type="protein sequence ID" value="RYR64946.1"/>
    <property type="molecule type" value="Genomic_DNA"/>
</dbReference>
<dbReference type="Gene3D" id="2.40.50.140">
    <property type="entry name" value="Nucleic acid-binding proteins"/>
    <property type="match status" value="1"/>
</dbReference>
<dbReference type="InterPro" id="IPR012340">
    <property type="entry name" value="NA-bd_OB-fold"/>
</dbReference>
<feature type="domain" description="Replication protein A 70 kDa DNA-binding subunit B/D first OB fold" evidence="1">
    <location>
        <begin position="20"/>
        <end position="111"/>
    </location>
</feature>
<evidence type="ECO:0000259" key="1">
    <source>
        <dbReference type="Pfam" id="PF02721"/>
    </source>
</evidence>
<dbReference type="Pfam" id="PF02721">
    <property type="entry name" value="DUF223"/>
    <property type="match status" value="1"/>
</dbReference>
<name>A0A445DP49_ARAHY</name>
<sequence>MATSYDSINSITCSRLCNEKVWKIKARIIRLWKISSKFDKSKTAYLEMVLMDDKCDKIHYSVKNYLAKIFENDLIEGKVYVFSNFLIEESSEIYLPTTHVCRITFKKESRIVNTIDDRNIPDNHFNFLDHADILRQTNEKANLFDVIGLLTGKGELISWSKAGKSGHYIVNSETALDDLIDFVYPDMLSNLSVKNYFKDRAILVPTLDCVTDVNNKMTTGLPGQERVYLSSDSISQ</sequence>
<gene>
    <name evidence="2" type="ORF">Ahy_A03g010965</name>
</gene>
<keyword evidence="3" id="KW-1185">Reference proteome</keyword>
<protein>
    <recommendedName>
        <fullName evidence="1">Replication protein A 70 kDa DNA-binding subunit B/D first OB fold domain-containing protein</fullName>
    </recommendedName>
</protein>
<proteinExistence type="predicted"/>
<dbReference type="SUPFAM" id="SSF50249">
    <property type="entry name" value="Nucleic acid-binding proteins"/>
    <property type="match status" value="1"/>
</dbReference>
<accession>A0A445DP49</accession>
<evidence type="ECO:0000313" key="2">
    <source>
        <dbReference type="EMBL" id="RYR64946.1"/>
    </source>
</evidence>